<name>A0AAV0BGH8_PHAPC</name>
<dbReference type="Proteomes" id="UP001153365">
    <property type="component" value="Unassembled WGS sequence"/>
</dbReference>
<sequence length="170" mass="18945">MSKEIEKSKKIMTRSYDPVKKSLLISACWRREANPCHLADQKPFKVLVVAIEQGANTLDLVVDHPTNAVVKFHPVDCLLAGFVAHQEGALELKPTGGGVQLVKALVEILGRPVTEVKYLQVGCLLGWPTIEQEEKTQDTWALVTGRVRVVNKPEVHQVERLVKCPDPMDF</sequence>
<gene>
    <name evidence="1" type="ORF">PPACK8108_LOCUS18880</name>
</gene>
<dbReference type="EMBL" id="CALTRL010005532">
    <property type="protein sequence ID" value="CAH7684600.1"/>
    <property type="molecule type" value="Genomic_DNA"/>
</dbReference>
<dbReference type="AlphaFoldDB" id="A0AAV0BGH8"/>
<protein>
    <submittedName>
        <fullName evidence="1">Uncharacterized protein</fullName>
    </submittedName>
</protein>
<organism evidence="1 2">
    <name type="scientific">Phakopsora pachyrhizi</name>
    <name type="common">Asian soybean rust disease fungus</name>
    <dbReference type="NCBI Taxonomy" id="170000"/>
    <lineage>
        <taxon>Eukaryota</taxon>
        <taxon>Fungi</taxon>
        <taxon>Dikarya</taxon>
        <taxon>Basidiomycota</taxon>
        <taxon>Pucciniomycotina</taxon>
        <taxon>Pucciniomycetes</taxon>
        <taxon>Pucciniales</taxon>
        <taxon>Phakopsoraceae</taxon>
        <taxon>Phakopsora</taxon>
    </lineage>
</organism>
<reference evidence="1" key="1">
    <citation type="submission" date="2022-06" db="EMBL/GenBank/DDBJ databases">
        <authorList>
            <consortium name="SYNGENTA / RWTH Aachen University"/>
        </authorList>
    </citation>
    <scope>NUCLEOTIDE SEQUENCE</scope>
</reference>
<evidence type="ECO:0000313" key="1">
    <source>
        <dbReference type="EMBL" id="CAH7684600.1"/>
    </source>
</evidence>
<evidence type="ECO:0000313" key="2">
    <source>
        <dbReference type="Proteomes" id="UP001153365"/>
    </source>
</evidence>
<proteinExistence type="predicted"/>
<keyword evidence="2" id="KW-1185">Reference proteome</keyword>
<comment type="caution">
    <text evidence="1">The sequence shown here is derived from an EMBL/GenBank/DDBJ whole genome shotgun (WGS) entry which is preliminary data.</text>
</comment>
<accession>A0AAV0BGH8</accession>